<evidence type="ECO:0000313" key="17">
    <source>
        <dbReference type="Proteomes" id="UP001470230"/>
    </source>
</evidence>
<evidence type="ECO:0000256" key="11">
    <source>
        <dbReference type="ARBA" id="ARBA00023235"/>
    </source>
</evidence>
<comment type="caution">
    <text evidence="16">The sequence shown here is derived from an EMBL/GenBank/DDBJ whole genome shotgun (WGS) entry which is preliminary data.</text>
</comment>
<evidence type="ECO:0000256" key="7">
    <source>
        <dbReference type="ARBA" id="ARBA00022806"/>
    </source>
</evidence>
<keyword evidence="5" id="KW-0547">Nucleotide-binding</keyword>
<sequence>MNESQSHPLLDEAVQDFQLRYKPYDIQIGFMNDMLRCYDEGKIGFFESPTGTGKSSSVICASVAYLRNKNAMFLTKKKRYNSSESDPDDSDSSDTDFDDLYDENKPKPSNLIISTRTHSQIKEMINELKNLLKSAKTIRSKANQQILNLESKIKSGEKNLFDDVQKYKKQIKSATHYINTFPRCVSLASRKQLCVNSEFKNLSQAELSEKCSTQCPFYNNGNFKQFRKTIRDNPMDIEDLCRYGESYQICPYYSSRDSIQHSDLILLPYQTLFQSTTRENIDLKIDNSYIVIDEAHNLVDALNGLYTVCISDSDIESTCKRLLAYRAKIARAPKDDKILAESTQARRKEDIKNISASYQVLSCLRKSFSKDSGNANKVMSMNEFQIEYKIKVGNTFSLTNWAKESKIVYNCCHSEKDEQNRIKSSESFRKCLTFIEMMGNTDDMGTVIIDKKNLNYLLLNPSNVFMDVAKQAKGVVLVGGTLQPLEDVIFQLTQSYCPDKIMKHCNGHVIPKENCLCMCALKGPNNKETLFNYEKREQDASINTICQSVVDLSHKVPHGIIVFFTSRSYMLKIYNYISKVKKEYEKQINDNGKFLLCEPVEENQLSITMRTFKSHIDSNQGAVLFAVINGKLSEGINFANDYCRCVVVVGMPYPDSNDVALKQRREFFNKKAKEGKTKCNGQMFYENLCMRAVNQSIGRSFRNINDYAVVVLLDCRYKDHSKNLPTWIQRSYQNVENWEKIIQSVDSFFKSK</sequence>
<dbReference type="PROSITE" id="PS00690">
    <property type="entry name" value="DEAH_ATP_HELICASE"/>
    <property type="match status" value="1"/>
</dbReference>
<keyword evidence="12" id="KW-0539">Nucleus</keyword>
<dbReference type="NCBIfam" id="TIGR00604">
    <property type="entry name" value="rad3"/>
    <property type="match status" value="1"/>
</dbReference>
<evidence type="ECO:0000256" key="6">
    <source>
        <dbReference type="ARBA" id="ARBA00022801"/>
    </source>
</evidence>
<evidence type="ECO:0000256" key="1">
    <source>
        <dbReference type="ARBA" id="ARBA00001966"/>
    </source>
</evidence>
<keyword evidence="8" id="KW-0067">ATP-binding</keyword>
<evidence type="ECO:0000256" key="9">
    <source>
        <dbReference type="ARBA" id="ARBA00023004"/>
    </source>
</evidence>
<dbReference type="SUPFAM" id="SSF52540">
    <property type="entry name" value="P-loop containing nucleoside triphosphate hydrolases"/>
    <property type="match status" value="2"/>
</dbReference>
<evidence type="ECO:0000313" key="16">
    <source>
        <dbReference type="EMBL" id="KAK8835589.1"/>
    </source>
</evidence>
<evidence type="ECO:0000256" key="5">
    <source>
        <dbReference type="ARBA" id="ARBA00022741"/>
    </source>
</evidence>
<dbReference type="InterPro" id="IPR006554">
    <property type="entry name" value="Helicase-like_DEXD_c2"/>
</dbReference>
<dbReference type="Proteomes" id="UP001470230">
    <property type="component" value="Unassembled WGS sequence"/>
</dbReference>
<dbReference type="InterPro" id="IPR002464">
    <property type="entry name" value="DNA/RNA_helicase_DEAH_CS"/>
</dbReference>
<evidence type="ECO:0000256" key="12">
    <source>
        <dbReference type="ARBA" id="ARBA00023242"/>
    </source>
</evidence>
<evidence type="ECO:0000256" key="2">
    <source>
        <dbReference type="ARBA" id="ARBA00004123"/>
    </source>
</evidence>
<keyword evidence="7" id="KW-0347">Helicase</keyword>
<dbReference type="PANTHER" id="PTHR11472">
    <property type="entry name" value="DNA REPAIR DEAD HELICASE RAD3/XP-D SUBFAMILY MEMBER"/>
    <property type="match status" value="1"/>
</dbReference>
<accession>A0ABR2GNR2</accession>
<proteinExistence type="inferred from homology"/>
<feature type="compositionally biased region" description="Acidic residues" evidence="14">
    <location>
        <begin position="85"/>
        <end position="101"/>
    </location>
</feature>
<keyword evidence="9" id="KW-0408">Iron</keyword>
<feature type="coiled-coil region" evidence="13">
    <location>
        <begin position="121"/>
        <end position="159"/>
    </location>
</feature>
<dbReference type="SMART" id="SM00487">
    <property type="entry name" value="DEXDc"/>
    <property type="match status" value="1"/>
</dbReference>
<name>A0ABR2GNR2_9EUKA</name>
<keyword evidence="13" id="KW-0175">Coiled coil</keyword>
<keyword evidence="4" id="KW-0479">Metal-binding</keyword>
<organism evidence="16 17">
    <name type="scientific">Tritrichomonas musculus</name>
    <dbReference type="NCBI Taxonomy" id="1915356"/>
    <lineage>
        <taxon>Eukaryota</taxon>
        <taxon>Metamonada</taxon>
        <taxon>Parabasalia</taxon>
        <taxon>Tritrichomonadida</taxon>
        <taxon>Tritrichomonadidae</taxon>
        <taxon>Tritrichomonas</taxon>
    </lineage>
</organism>
<dbReference type="InterPro" id="IPR013020">
    <property type="entry name" value="Rad3/Chl1-like"/>
</dbReference>
<keyword evidence="10" id="KW-0411">Iron-sulfur</keyword>
<evidence type="ECO:0000256" key="13">
    <source>
        <dbReference type="SAM" id="Coils"/>
    </source>
</evidence>
<evidence type="ECO:0000256" key="8">
    <source>
        <dbReference type="ARBA" id="ARBA00022840"/>
    </source>
</evidence>
<evidence type="ECO:0000259" key="15">
    <source>
        <dbReference type="PROSITE" id="PS51193"/>
    </source>
</evidence>
<dbReference type="SMART" id="SM00488">
    <property type="entry name" value="DEXDc2"/>
    <property type="match status" value="1"/>
</dbReference>
<keyword evidence="17" id="KW-1185">Reference proteome</keyword>
<dbReference type="PANTHER" id="PTHR11472:SF41">
    <property type="entry name" value="ATP-DEPENDENT DNA HELICASE DDX11-RELATED"/>
    <property type="match status" value="1"/>
</dbReference>
<evidence type="ECO:0000256" key="3">
    <source>
        <dbReference type="ARBA" id="ARBA00008435"/>
    </source>
</evidence>
<dbReference type="Pfam" id="PF06733">
    <property type="entry name" value="DEAD_2"/>
    <property type="match status" value="1"/>
</dbReference>
<dbReference type="Gene3D" id="3.40.50.300">
    <property type="entry name" value="P-loop containing nucleotide triphosphate hydrolases"/>
    <property type="match status" value="2"/>
</dbReference>
<comment type="subcellular location">
    <subcellularLocation>
        <location evidence="2">Nucleus</location>
    </subcellularLocation>
</comment>
<gene>
    <name evidence="16" type="ORF">M9Y10_042475</name>
</gene>
<dbReference type="InterPro" id="IPR010614">
    <property type="entry name" value="RAD3-like_helicase_DEAD"/>
</dbReference>
<comment type="similarity">
    <text evidence="3">Belongs to the DEAD box helicase family. DEAH subfamily. DDX11/CHL1 sub-subfamily.</text>
</comment>
<keyword evidence="11" id="KW-0413">Isomerase</keyword>
<keyword evidence="6" id="KW-0378">Hydrolase</keyword>
<dbReference type="PROSITE" id="PS51193">
    <property type="entry name" value="HELICASE_ATP_BIND_2"/>
    <property type="match status" value="1"/>
</dbReference>
<reference evidence="16 17" key="1">
    <citation type="submission" date="2024-04" db="EMBL/GenBank/DDBJ databases">
        <title>Tritrichomonas musculus Genome.</title>
        <authorList>
            <person name="Alves-Ferreira E."/>
            <person name="Grigg M."/>
            <person name="Lorenzi H."/>
            <person name="Galac M."/>
        </authorList>
    </citation>
    <scope>NUCLEOTIDE SEQUENCE [LARGE SCALE GENOMIC DNA]</scope>
    <source>
        <strain evidence="16 17">EAF2021</strain>
    </source>
</reference>
<feature type="region of interest" description="Disordered" evidence="14">
    <location>
        <begin position="80"/>
        <end position="103"/>
    </location>
</feature>
<dbReference type="SMART" id="SM00491">
    <property type="entry name" value="HELICc2"/>
    <property type="match status" value="1"/>
</dbReference>
<evidence type="ECO:0000256" key="4">
    <source>
        <dbReference type="ARBA" id="ARBA00022723"/>
    </source>
</evidence>
<dbReference type="EMBL" id="JAPFFF010000079">
    <property type="protein sequence ID" value="KAK8835589.1"/>
    <property type="molecule type" value="Genomic_DNA"/>
</dbReference>
<dbReference type="InterPro" id="IPR014013">
    <property type="entry name" value="Helic_SF1/SF2_ATP-bd_DinG/Rad3"/>
</dbReference>
<dbReference type="Pfam" id="PF13307">
    <property type="entry name" value="Helicase_C_2"/>
    <property type="match status" value="1"/>
</dbReference>
<evidence type="ECO:0000256" key="14">
    <source>
        <dbReference type="SAM" id="MobiDB-lite"/>
    </source>
</evidence>
<dbReference type="InterPro" id="IPR045028">
    <property type="entry name" value="DinG/Rad3-like"/>
</dbReference>
<dbReference type="InterPro" id="IPR006555">
    <property type="entry name" value="ATP-dep_Helicase_C"/>
</dbReference>
<evidence type="ECO:0000256" key="10">
    <source>
        <dbReference type="ARBA" id="ARBA00023014"/>
    </source>
</evidence>
<feature type="domain" description="Helicase ATP-binding" evidence="15">
    <location>
        <begin position="13"/>
        <end position="350"/>
    </location>
</feature>
<dbReference type="InterPro" id="IPR027417">
    <property type="entry name" value="P-loop_NTPase"/>
</dbReference>
<dbReference type="InterPro" id="IPR014001">
    <property type="entry name" value="Helicase_ATP-bd"/>
</dbReference>
<comment type="cofactor">
    <cofactor evidence="1">
        <name>[4Fe-4S] cluster</name>
        <dbReference type="ChEBI" id="CHEBI:49883"/>
    </cofactor>
</comment>
<protein>
    <recommendedName>
        <fullName evidence="15">Helicase ATP-binding domain-containing protein</fullName>
    </recommendedName>
</protein>